<dbReference type="SUPFAM" id="SSF54001">
    <property type="entry name" value="Cysteine proteinases"/>
    <property type="match status" value="1"/>
</dbReference>
<keyword evidence="4" id="KW-1185">Reference proteome</keyword>
<evidence type="ECO:0000256" key="1">
    <source>
        <dbReference type="ARBA" id="ARBA00006547"/>
    </source>
</evidence>
<evidence type="ECO:0000256" key="2">
    <source>
        <dbReference type="RuleBase" id="RU003452"/>
    </source>
</evidence>
<comment type="similarity">
    <text evidence="1 2">Belongs to the arylamine N-acetyltransferase family.</text>
</comment>
<dbReference type="InterPro" id="IPR001447">
    <property type="entry name" value="Arylamine_N-AcTrfase"/>
</dbReference>
<dbReference type="PANTHER" id="PTHR11786">
    <property type="entry name" value="N-HYDROXYARYLAMINE O-ACETYLTRANSFERASE"/>
    <property type="match status" value="1"/>
</dbReference>
<evidence type="ECO:0000313" key="4">
    <source>
        <dbReference type="Proteomes" id="UP001164803"/>
    </source>
</evidence>
<name>A0ABY6Z0D6_9BACL</name>
<dbReference type="PRINTS" id="PR01543">
    <property type="entry name" value="ANATRNSFRASE"/>
</dbReference>
<dbReference type="RefSeq" id="WP_268043282.1">
    <property type="nucleotide sequence ID" value="NZ_CP104064.1"/>
</dbReference>
<gene>
    <name evidence="3" type="ORF">NZD86_17250</name>
</gene>
<dbReference type="InterPro" id="IPR053710">
    <property type="entry name" value="Arylamine_NAT_domain_sf"/>
</dbReference>
<sequence>MPNELTVKEPNIKRYLERIGITEAIVVDYISLRHIQERHMLSVPFENLNIIHGIPVELDLDSLYDKIVDKRRGGYCYELNGLLAWLLKRLGYRVSLLSGRVIRDDGSFGPEFDHMALLVHLDNDYIVDVGFGDSVRSPLPLSGEVVTDVSGSYRITHEIDSDVLFFQKKLNGEWVSEYRFTLTSRHIEDFRHMNIHQQTSPDSHFTKNLIVSKATPQGRISISGDSFIVTIGSDKERRPILSNDEQKALLKIHFGMDLACS</sequence>
<reference evidence="3" key="1">
    <citation type="submission" date="2022-08" db="EMBL/GenBank/DDBJ databases">
        <title>Alicyclobacillus dauci DSM2870, complete genome.</title>
        <authorList>
            <person name="Wang Q."/>
            <person name="Cai R."/>
            <person name="Wang Z."/>
        </authorList>
    </citation>
    <scope>NUCLEOTIDE SEQUENCE</scope>
    <source>
        <strain evidence="3">DSM 28700</strain>
    </source>
</reference>
<evidence type="ECO:0000313" key="3">
    <source>
        <dbReference type="EMBL" id="WAH35988.1"/>
    </source>
</evidence>
<dbReference type="Proteomes" id="UP001164803">
    <property type="component" value="Chromosome"/>
</dbReference>
<organism evidence="3 4">
    <name type="scientific">Alicyclobacillus dauci</name>
    <dbReference type="NCBI Taxonomy" id="1475485"/>
    <lineage>
        <taxon>Bacteria</taxon>
        <taxon>Bacillati</taxon>
        <taxon>Bacillota</taxon>
        <taxon>Bacilli</taxon>
        <taxon>Bacillales</taxon>
        <taxon>Alicyclobacillaceae</taxon>
        <taxon>Alicyclobacillus</taxon>
    </lineage>
</organism>
<dbReference type="Pfam" id="PF00797">
    <property type="entry name" value="Acetyltransf_2"/>
    <property type="match status" value="1"/>
</dbReference>
<dbReference type="EMBL" id="CP104064">
    <property type="protein sequence ID" value="WAH35988.1"/>
    <property type="molecule type" value="Genomic_DNA"/>
</dbReference>
<proteinExistence type="inferred from homology"/>
<protein>
    <submittedName>
        <fullName evidence="3">Arylamine N-acetyltransferase</fullName>
    </submittedName>
</protein>
<accession>A0ABY6Z0D6</accession>
<dbReference type="InterPro" id="IPR038765">
    <property type="entry name" value="Papain-like_cys_pep_sf"/>
</dbReference>
<dbReference type="Gene3D" id="3.30.2140.20">
    <property type="match status" value="1"/>
</dbReference>
<dbReference type="PANTHER" id="PTHR11786:SF0">
    <property type="entry name" value="ARYLAMINE N-ACETYLTRANSFERASE 4-RELATED"/>
    <property type="match status" value="1"/>
</dbReference>